<feature type="chain" id="PRO_5034962834" description="Cyanovirin-N domain-containing protein" evidence="1">
    <location>
        <begin position="21"/>
        <end position="147"/>
    </location>
</feature>
<dbReference type="InterPro" id="IPR036673">
    <property type="entry name" value="Cyanovirin-N_sf"/>
</dbReference>
<keyword evidence="4" id="KW-1185">Reference proteome</keyword>
<sequence length="147" mass="15042">MVNFGAFLIVAATAFTGVNSVALPASGTDVGPRAAGQPAIRGNAAASCTLWSLVPDTVNLIASCDDRTGGHHITEIEISACVGNQDGHIACQKGGGAGDSCVFFDIHFSSSFFTISAHCKNRASGTVTTDNFNMNACLTNDNGNLVC</sequence>
<comment type="caution">
    <text evidence="3">The sequence shown here is derived from an EMBL/GenBank/DDBJ whole genome shotgun (WGS) entry which is preliminary data.</text>
</comment>
<evidence type="ECO:0000256" key="1">
    <source>
        <dbReference type="SAM" id="SignalP"/>
    </source>
</evidence>
<keyword evidence="1" id="KW-0732">Signal</keyword>
<proteinExistence type="predicted"/>
<dbReference type="Proteomes" id="UP000620124">
    <property type="component" value="Unassembled WGS sequence"/>
</dbReference>
<name>A0A8H6X456_9AGAR</name>
<accession>A0A8H6X456</accession>
<feature type="signal peptide" evidence="1">
    <location>
        <begin position="1"/>
        <end position="20"/>
    </location>
</feature>
<dbReference type="InterPro" id="IPR011058">
    <property type="entry name" value="Cyanovirin-N"/>
</dbReference>
<evidence type="ECO:0000313" key="3">
    <source>
        <dbReference type="EMBL" id="KAF7334140.1"/>
    </source>
</evidence>
<protein>
    <recommendedName>
        <fullName evidence="2">Cyanovirin-N domain-containing protein</fullName>
    </recommendedName>
</protein>
<dbReference type="EMBL" id="JACAZI010000027">
    <property type="protein sequence ID" value="KAF7334140.1"/>
    <property type="molecule type" value="Genomic_DNA"/>
</dbReference>
<dbReference type="Gene3D" id="2.30.60.10">
    <property type="entry name" value="Cyanovirin-N"/>
    <property type="match status" value="1"/>
</dbReference>
<organism evidence="3 4">
    <name type="scientific">Mycena venus</name>
    <dbReference type="NCBI Taxonomy" id="2733690"/>
    <lineage>
        <taxon>Eukaryota</taxon>
        <taxon>Fungi</taxon>
        <taxon>Dikarya</taxon>
        <taxon>Basidiomycota</taxon>
        <taxon>Agaricomycotina</taxon>
        <taxon>Agaricomycetes</taxon>
        <taxon>Agaricomycetidae</taxon>
        <taxon>Agaricales</taxon>
        <taxon>Marasmiineae</taxon>
        <taxon>Mycenaceae</taxon>
        <taxon>Mycena</taxon>
    </lineage>
</organism>
<dbReference type="SUPFAM" id="SSF51322">
    <property type="entry name" value="Cyanovirin-N"/>
    <property type="match status" value="1"/>
</dbReference>
<evidence type="ECO:0000259" key="2">
    <source>
        <dbReference type="Pfam" id="PF08881"/>
    </source>
</evidence>
<dbReference type="OrthoDB" id="3068152at2759"/>
<feature type="domain" description="Cyanovirin-N" evidence="2">
    <location>
        <begin position="46"/>
        <end position="146"/>
    </location>
</feature>
<dbReference type="Pfam" id="PF08881">
    <property type="entry name" value="CVNH"/>
    <property type="match status" value="1"/>
</dbReference>
<gene>
    <name evidence="3" type="ORF">MVEN_02320000</name>
</gene>
<reference evidence="3" key="1">
    <citation type="submission" date="2020-05" db="EMBL/GenBank/DDBJ databases">
        <title>Mycena genomes resolve the evolution of fungal bioluminescence.</title>
        <authorList>
            <person name="Tsai I.J."/>
        </authorList>
    </citation>
    <scope>NUCLEOTIDE SEQUENCE</scope>
    <source>
        <strain evidence="3">CCC161011</strain>
    </source>
</reference>
<dbReference type="AlphaFoldDB" id="A0A8H6X456"/>
<evidence type="ECO:0000313" key="4">
    <source>
        <dbReference type="Proteomes" id="UP000620124"/>
    </source>
</evidence>